<reference evidence="2 3" key="1">
    <citation type="submission" date="2019-07" db="EMBL/GenBank/DDBJ databases">
        <title>Whole genome shotgun sequence of Vibrio sagamiensis NBRC 104589.</title>
        <authorList>
            <person name="Hosoyama A."/>
            <person name="Uohara A."/>
            <person name="Ohji S."/>
            <person name="Ichikawa N."/>
        </authorList>
    </citation>
    <scope>NUCLEOTIDE SEQUENCE [LARGE SCALE GENOMIC DNA]</scope>
    <source>
        <strain evidence="2 3">NBRC 104589</strain>
    </source>
</reference>
<dbReference type="InterPro" id="IPR001041">
    <property type="entry name" value="2Fe-2S_ferredoxin-type"/>
</dbReference>
<dbReference type="OrthoDB" id="581532at2"/>
<evidence type="ECO:0000313" key="3">
    <source>
        <dbReference type="Proteomes" id="UP000321922"/>
    </source>
</evidence>
<dbReference type="Gene3D" id="3.10.20.30">
    <property type="match status" value="1"/>
</dbReference>
<dbReference type="PROSITE" id="PS51085">
    <property type="entry name" value="2FE2S_FER_2"/>
    <property type="match status" value="1"/>
</dbReference>
<protein>
    <recommendedName>
        <fullName evidence="1">2Fe-2S ferredoxin-type domain-containing protein</fullName>
    </recommendedName>
</protein>
<dbReference type="InterPro" id="IPR006058">
    <property type="entry name" value="2Fe2S_fd_BS"/>
</dbReference>
<dbReference type="CDD" id="cd00207">
    <property type="entry name" value="fer2"/>
    <property type="match status" value="1"/>
</dbReference>
<dbReference type="InterPro" id="IPR012675">
    <property type="entry name" value="Beta-grasp_dom_sf"/>
</dbReference>
<gene>
    <name evidence="2" type="ORF">VSA01S_09430</name>
</gene>
<comment type="caution">
    <text evidence="2">The sequence shown here is derived from an EMBL/GenBank/DDBJ whole genome shotgun (WGS) entry which is preliminary data.</text>
</comment>
<organism evidence="2 3">
    <name type="scientific">Vibrio sagamiensis NBRC 104589</name>
    <dbReference type="NCBI Taxonomy" id="1219064"/>
    <lineage>
        <taxon>Bacteria</taxon>
        <taxon>Pseudomonadati</taxon>
        <taxon>Pseudomonadota</taxon>
        <taxon>Gammaproteobacteria</taxon>
        <taxon>Vibrionales</taxon>
        <taxon>Vibrionaceae</taxon>
        <taxon>Vibrio</taxon>
    </lineage>
</organism>
<feature type="domain" description="2Fe-2S ferredoxin-type" evidence="1">
    <location>
        <begin position="11"/>
        <end position="94"/>
    </location>
</feature>
<dbReference type="RefSeq" id="WP_039981320.1">
    <property type="nucleotide sequence ID" value="NZ_BAOJ01000056.1"/>
</dbReference>
<proteinExistence type="predicted"/>
<dbReference type="EMBL" id="BJXJ01000007">
    <property type="protein sequence ID" value="GEM74831.1"/>
    <property type="molecule type" value="Genomic_DNA"/>
</dbReference>
<dbReference type="PROSITE" id="PS00197">
    <property type="entry name" value="2FE2S_FER_1"/>
    <property type="match status" value="1"/>
</dbReference>
<name>A0A511QC11_9VIBR</name>
<sequence length="94" mass="10606">MSVKSEQTNTLQLKVIFNDQQYYGTGEANESILDMIEKMRLPIRSSCRKGVCGSCSVILAKGILNNTYSIVEDEKVYSCKSYLLSDAEIHIKYT</sequence>
<dbReference type="GO" id="GO:0051537">
    <property type="term" value="F:2 iron, 2 sulfur cluster binding"/>
    <property type="evidence" value="ECO:0007669"/>
    <property type="project" value="InterPro"/>
</dbReference>
<keyword evidence="3" id="KW-1185">Reference proteome</keyword>
<evidence type="ECO:0000259" key="1">
    <source>
        <dbReference type="PROSITE" id="PS51085"/>
    </source>
</evidence>
<dbReference type="SUPFAM" id="SSF54292">
    <property type="entry name" value="2Fe-2S ferredoxin-like"/>
    <property type="match status" value="1"/>
</dbReference>
<dbReference type="AlphaFoldDB" id="A0A511QC11"/>
<dbReference type="InterPro" id="IPR036010">
    <property type="entry name" value="2Fe-2S_ferredoxin-like_sf"/>
</dbReference>
<evidence type="ECO:0000313" key="2">
    <source>
        <dbReference type="EMBL" id="GEM74831.1"/>
    </source>
</evidence>
<accession>A0A511QC11</accession>
<dbReference type="Proteomes" id="UP000321922">
    <property type="component" value="Unassembled WGS sequence"/>
</dbReference>
<dbReference type="Pfam" id="PF00111">
    <property type="entry name" value="Fer2"/>
    <property type="match status" value="1"/>
</dbReference>